<dbReference type="InterPro" id="IPR050855">
    <property type="entry name" value="NDM-1-like"/>
</dbReference>
<dbReference type="STRING" id="1420851.AU255_11705"/>
<organism evidence="4 5">
    <name type="scientific">Methyloprofundus sedimenti</name>
    <dbReference type="NCBI Taxonomy" id="1420851"/>
    <lineage>
        <taxon>Bacteria</taxon>
        <taxon>Pseudomonadati</taxon>
        <taxon>Pseudomonadota</taxon>
        <taxon>Gammaproteobacteria</taxon>
        <taxon>Methylococcales</taxon>
        <taxon>Methylococcaceae</taxon>
        <taxon>Methyloprofundus</taxon>
    </lineage>
</organism>
<comment type="similarity">
    <text evidence="1">Belongs to the metallo-beta-lactamase superfamily. Class-B beta-lactamase family.</text>
</comment>
<dbReference type="AlphaFoldDB" id="A0A1V8MAB0"/>
<dbReference type="InterPro" id="IPR030829">
    <property type="entry name" value="SoxH-rel_PQQ_2"/>
</dbReference>
<dbReference type="SUPFAM" id="SSF56281">
    <property type="entry name" value="Metallo-hydrolase/oxidoreductase"/>
    <property type="match status" value="1"/>
</dbReference>
<evidence type="ECO:0000313" key="4">
    <source>
        <dbReference type="EMBL" id="OQK18448.1"/>
    </source>
</evidence>
<name>A0A1V8MAB0_9GAMM</name>
<dbReference type="InterPro" id="IPR001279">
    <property type="entry name" value="Metallo-B-lactamas"/>
</dbReference>
<dbReference type="GO" id="GO:0016787">
    <property type="term" value="F:hydrolase activity"/>
    <property type="evidence" value="ECO:0007669"/>
    <property type="project" value="UniProtKB-KW"/>
</dbReference>
<dbReference type="InterPro" id="IPR036866">
    <property type="entry name" value="RibonucZ/Hydroxyglut_hydro"/>
</dbReference>
<gene>
    <name evidence="4" type="ORF">AU255_11705</name>
</gene>
<sequence length="303" mass="34120">MRYALLIIIFLCSIPVWAAFNIKQVAQGIYVHQGLVELPDIHNHDEIANIGFIVGGSCVAVIDSGGTPAQGRQLKQSIKKITRVPVCYVINTHVHPDHIFGNSAFKNIANIKFIGHKKLARAMAERGPFYIARSKEQIGIELTEKDIIAPTITVANTLELDLGGRLLTLTAHPTAHTDNDLSVLDQKTNTLWLSDLLFVGHLPVLDGSLKGWLTEIDKLEKRQFDVVIPGHGPIVRDWPESMQPEKRYLQFLASVIRSKIKQGVYLEDVLQKVSYPDKKQWQLFNDFHKKNLSSAYAELEWED</sequence>
<dbReference type="Pfam" id="PF00753">
    <property type="entry name" value="Lactamase_B"/>
    <property type="match status" value="1"/>
</dbReference>
<feature type="chain" id="PRO_5011986046" evidence="2">
    <location>
        <begin position="19"/>
        <end position="303"/>
    </location>
</feature>
<proteinExistence type="inferred from homology"/>
<keyword evidence="4" id="KW-0378">Hydrolase</keyword>
<dbReference type="SMART" id="SM00849">
    <property type="entry name" value="Lactamase_B"/>
    <property type="match status" value="1"/>
</dbReference>
<dbReference type="PANTHER" id="PTHR42951:SF4">
    <property type="entry name" value="ACYL-COENZYME A THIOESTERASE MBLAC2"/>
    <property type="match status" value="1"/>
</dbReference>
<dbReference type="Gene3D" id="3.60.15.10">
    <property type="entry name" value="Ribonuclease Z/Hydroxyacylglutathione hydrolase-like"/>
    <property type="match status" value="1"/>
</dbReference>
<dbReference type="EMBL" id="LPUF01000001">
    <property type="protein sequence ID" value="OQK18448.1"/>
    <property type="molecule type" value="Genomic_DNA"/>
</dbReference>
<comment type="caution">
    <text evidence="4">The sequence shown here is derived from an EMBL/GenBank/DDBJ whole genome shotgun (WGS) entry which is preliminary data.</text>
</comment>
<evidence type="ECO:0000313" key="5">
    <source>
        <dbReference type="Proteomes" id="UP000191980"/>
    </source>
</evidence>
<feature type="signal peptide" evidence="2">
    <location>
        <begin position="1"/>
        <end position="18"/>
    </location>
</feature>
<dbReference type="RefSeq" id="WP_080523048.1">
    <property type="nucleotide sequence ID" value="NZ_LPUF01000001.1"/>
</dbReference>
<dbReference type="OrthoDB" id="9769598at2"/>
<protein>
    <submittedName>
        <fullName evidence="4">MBL fold metallo-hydrolase</fullName>
    </submittedName>
</protein>
<dbReference type="CDD" id="cd16282">
    <property type="entry name" value="metallo-hydrolase-like_MBL-fold"/>
    <property type="match status" value="1"/>
</dbReference>
<evidence type="ECO:0000256" key="1">
    <source>
        <dbReference type="ARBA" id="ARBA00005250"/>
    </source>
</evidence>
<reference evidence="4 5" key="1">
    <citation type="submission" date="2015-12" db="EMBL/GenBank/DDBJ databases">
        <authorList>
            <person name="Shamseldin A."/>
            <person name="Moawad H."/>
            <person name="Abd El-Rahim W.M."/>
            <person name="Sadowsky M.J."/>
        </authorList>
    </citation>
    <scope>NUCLEOTIDE SEQUENCE [LARGE SCALE GENOMIC DNA]</scope>
    <source>
        <strain evidence="4 5">WF1</strain>
    </source>
</reference>
<keyword evidence="5" id="KW-1185">Reference proteome</keyword>
<dbReference type="Proteomes" id="UP000191980">
    <property type="component" value="Unassembled WGS sequence"/>
</dbReference>
<feature type="domain" description="Metallo-beta-lactamase" evidence="3">
    <location>
        <begin position="47"/>
        <end position="231"/>
    </location>
</feature>
<evidence type="ECO:0000256" key="2">
    <source>
        <dbReference type="SAM" id="SignalP"/>
    </source>
</evidence>
<dbReference type="NCBIfam" id="TIGR04559">
    <property type="entry name" value="SoxH_rel_PQQ_2"/>
    <property type="match status" value="1"/>
</dbReference>
<evidence type="ECO:0000259" key="3">
    <source>
        <dbReference type="SMART" id="SM00849"/>
    </source>
</evidence>
<dbReference type="GO" id="GO:0017001">
    <property type="term" value="P:antibiotic catabolic process"/>
    <property type="evidence" value="ECO:0007669"/>
    <property type="project" value="UniProtKB-ARBA"/>
</dbReference>
<keyword evidence="2" id="KW-0732">Signal</keyword>
<accession>A0A1V8MAB0</accession>
<dbReference type="PANTHER" id="PTHR42951">
    <property type="entry name" value="METALLO-BETA-LACTAMASE DOMAIN-CONTAINING"/>
    <property type="match status" value="1"/>
</dbReference>